<keyword evidence="5 8" id="KW-0804">Transcription</keyword>
<evidence type="ECO:0000256" key="2">
    <source>
        <dbReference type="ARBA" id="ARBA00005635"/>
    </source>
</evidence>
<comment type="subcellular location">
    <subcellularLocation>
        <location evidence="1 8">Nucleus</location>
    </subcellularLocation>
</comment>
<evidence type="ECO:0000313" key="10">
    <source>
        <dbReference type="EMBL" id="WEW59203.1"/>
    </source>
</evidence>
<proteinExistence type="inferred from homology"/>
<feature type="region of interest" description="Disordered" evidence="9">
    <location>
        <begin position="53"/>
        <end position="73"/>
    </location>
</feature>
<organism evidence="10 11">
    <name type="scientific">Emydomyces testavorans</name>
    <dbReference type="NCBI Taxonomy" id="2070801"/>
    <lineage>
        <taxon>Eukaryota</taxon>
        <taxon>Fungi</taxon>
        <taxon>Dikarya</taxon>
        <taxon>Ascomycota</taxon>
        <taxon>Pezizomycotina</taxon>
        <taxon>Eurotiomycetes</taxon>
        <taxon>Eurotiomycetidae</taxon>
        <taxon>Onygenales</taxon>
        <taxon>Nannizziopsiaceae</taxon>
        <taxon>Emydomyces</taxon>
    </lineage>
</organism>
<dbReference type="GO" id="GO:0070847">
    <property type="term" value="C:core mediator complex"/>
    <property type="evidence" value="ECO:0007669"/>
    <property type="project" value="TreeGrafter"/>
</dbReference>
<dbReference type="AlphaFoldDB" id="A0AAF0IJF5"/>
<keyword evidence="6 8" id="KW-0539">Nucleus</keyword>
<evidence type="ECO:0000256" key="6">
    <source>
        <dbReference type="ARBA" id="ARBA00023242"/>
    </source>
</evidence>
<evidence type="ECO:0000256" key="1">
    <source>
        <dbReference type="ARBA" id="ARBA00004123"/>
    </source>
</evidence>
<dbReference type="Proteomes" id="UP001219355">
    <property type="component" value="Chromosome 3"/>
</dbReference>
<evidence type="ECO:0000256" key="9">
    <source>
        <dbReference type="SAM" id="MobiDB-lite"/>
    </source>
</evidence>
<dbReference type="Gene3D" id="6.10.250.2620">
    <property type="match status" value="1"/>
</dbReference>
<dbReference type="Pfam" id="PF10156">
    <property type="entry name" value="Med17"/>
    <property type="match status" value="1"/>
</dbReference>
<sequence>MPRSFTLPLRPLREQDNRKDDLAIKIAQINAQRGSFRNVTEAGLRAEIEAARAAGKREAETADVETGEDEEQNKAEKLFKSRLEISQFAMNAHMEATYALESISLLLSKYTPRQAEMSMSPLLKQKVPLGSLATDQIKAPQQSESQRKEVDAVSRGWKLESFDAAATKLLQSAARLEDDMAAERRYWCDVLELKEKGWKLCRLPRERQTLGVHFGFLECAPPFRDRGLAALRQGEGGKLVLDRGIQAKTPQTVRVRIQKGDRTLGLSIPNTFKQKNGDSLDSQIRKARDGLFEEELFYELNRESRVLLQHGVETYRNLITFPADDTKQISVDLIRVDEELPDTETELTSLDTVLADTVAKSFRILLAYFHRKNHHRRTQVPASLTPNKRSTPECTIIQPILCYLQHRSHYQWFTSLFDNLTKTLQAAGLKCSYASHALVKGSQVHRDPTQQAATLSLVENFLDTLIGPLESIISCTLVSQSSGIRIRITTNVDPNGFGSEFELITNLSCFPGQQTPFRFGLREGMCDLVLYLFTLDLVHLIPSLVKKPGNDHGFEPQLSGYTAAQALAEEEPMDGDDDGDDLSELPASKRDAVYLLPWQPTFPQQGELTAFSPARCRTKKLQVQLKSDQLQLRCFWVERRTSTARKASGEKKPGEMTFTWRAADKPSEEGNTSRITLRQALEALGEKEDG</sequence>
<dbReference type="GO" id="GO:0003712">
    <property type="term" value="F:transcription coregulator activity"/>
    <property type="evidence" value="ECO:0007669"/>
    <property type="project" value="InterPro"/>
</dbReference>
<evidence type="ECO:0000256" key="4">
    <source>
        <dbReference type="ARBA" id="ARBA00023015"/>
    </source>
</evidence>
<evidence type="ECO:0000313" key="11">
    <source>
        <dbReference type="Proteomes" id="UP001219355"/>
    </source>
</evidence>
<dbReference type="PANTHER" id="PTHR13114:SF7">
    <property type="entry name" value="MEDIATOR OF RNA POLYMERASE II TRANSCRIPTION SUBUNIT 17"/>
    <property type="match status" value="1"/>
</dbReference>
<dbReference type="EMBL" id="CP120629">
    <property type="protein sequence ID" value="WEW59203.1"/>
    <property type="molecule type" value="Genomic_DNA"/>
</dbReference>
<keyword evidence="8" id="KW-0010">Activator</keyword>
<evidence type="ECO:0000256" key="5">
    <source>
        <dbReference type="ARBA" id="ARBA00023163"/>
    </source>
</evidence>
<comment type="subunit">
    <text evidence="8">Component of the Mediator complex.</text>
</comment>
<reference evidence="10" key="1">
    <citation type="submission" date="2023-03" db="EMBL/GenBank/DDBJ databases">
        <title>Emydomyces testavorans Genome Sequence.</title>
        <authorList>
            <person name="Hoyer L."/>
        </authorList>
    </citation>
    <scope>NUCLEOTIDE SEQUENCE</scope>
    <source>
        <strain evidence="10">16-2883</strain>
    </source>
</reference>
<protein>
    <recommendedName>
        <fullName evidence="3 8">Mediator of RNA polymerase II transcription subunit 17</fullName>
    </recommendedName>
    <alternativeName>
        <fullName evidence="7 8">Mediator complex subunit 17</fullName>
    </alternativeName>
</protein>
<accession>A0AAF0IJF5</accession>
<dbReference type="GO" id="GO:0016592">
    <property type="term" value="C:mediator complex"/>
    <property type="evidence" value="ECO:0007669"/>
    <property type="project" value="InterPro"/>
</dbReference>
<evidence type="ECO:0000256" key="3">
    <source>
        <dbReference type="ARBA" id="ARBA00019610"/>
    </source>
</evidence>
<dbReference type="InterPro" id="IPR019313">
    <property type="entry name" value="Mediator_Med17"/>
</dbReference>
<gene>
    <name evidence="10" type="primary">SRB4</name>
    <name evidence="8" type="synonym">MED17</name>
    <name evidence="10" type="ORF">PRK78_004672</name>
</gene>
<comment type="similarity">
    <text evidence="2 8">Belongs to the Mediator complex subunit 17 family.</text>
</comment>
<name>A0AAF0IJF5_9EURO</name>
<keyword evidence="4 8" id="KW-0805">Transcription regulation</keyword>
<keyword evidence="11" id="KW-1185">Reference proteome</keyword>
<evidence type="ECO:0000256" key="8">
    <source>
        <dbReference type="RuleBase" id="RU364140"/>
    </source>
</evidence>
<feature type="compositionally biased region" description="Acidic residues" evidence="9">
    <location>
        <begin position="61"/>
        <end position="71"/>
    </location>
</feature>
<comment type="function">
    <text evidence="8">Component of the Mediator complex, a coactivator involved in the regulated transcription of nearly all RNA polymerase II-dependent genes. Mediator functions as a bridge to convey information from gene-specific regulatory proteins to the basal RNA polymerase II transcription machinery. Mediator is recruited to promoters by direct interactions with regulatory proteins and serves as a scaffold for the assembly of a functional preinitiation complex with RNA polymerase II and the general transcription factors.</text>
</comment>
<evidence type="ECO:0000256" key="7">
    <source>
        <dbReference type="ARBA" id="ARBA00032014"/>
    </source>
</evidence>
<dbReference type="GO" id="GO:0006357">
    <property type="term" value="P:regulation of transcription by RNA polymerase II"/>
    <property type="evidence" value="ECO:0007669"/>
    <property type="project" value="InterPro"/>
</dbReference>
<dbReference type="PANTHER" id="PTHR13114">
    <property type="entry name" value="MEDIATOR OF RNA POLYMERASE II TRANSCRIPTION SUBUNIT 17"/>
    <property type="match status" value="1"/>
</dbReference>